<keyword evidence="10 13" id="KW-0234">DNA repair</keyword>
<evidence type="ECO:0000256" key="6">
    <source>
        <dbReference type="ARBA" id="ARBA00022741"/>
    </source>
</evidence>
<keyword evidence="11 13" id="KW-0742">SOS response</keyword>
<dbReference type="InterPro" id="IPR003395">
    <property type="entry name" value="RecF/RecN/SMC_N"/>
</dbReference>
<evidence type="ECO:0000313" key="16">
    <source>
        <dbReference type="EMBL" id="XDS46414.1"/>
    </source>
</evidence>
<evidence type="ECO:0000259" key="15">
    <source>
        <dbReference type="Pfam" id="PF02463"/>
    </source>
</evidence>
<name>A0AB39UJ01_9BIFI</name>
<evidence type="ECO:0000256" key="14">
    <source>
        <dbReference type="SAM" id="MobiDB-lite"/>
    </source>
</evidence>
<sequence length="467" mass="51587">MYISRLALDHFRSWEACVLDFDRGINILQGRNGLGKTNIVESIEVLATGSSQRTTSALPLIERGSTTAVVRANVVQDRSKVGQQEPDREQSQENAVPKMLEMSIHARGANRMRVDSGPSHMMRDALGLVSCVSFSPQDQHLVTEDPAARRMFLNQSGTQLDAHYDNVLQRTRHIAQQRVALLKQLGHKGQQSGLDAGLQPSMAASWAASTHEYGADPADPGFSPTQGSSANAAALSGLEVWTGQFIEAGVELTRSRTRIVERLNEHFSEIYRQLSDNRGEARLMYRPSFAEVIDYEQPFDAISAHFQRIFQGELARGFNLIGPQRDDLEFILDDVPAREYASNGEQWTLAIALKMSLHQALIDENADVPIIVLDDVFAQLDENRRSQIIRFAERQRQVLITVAAASDIPELSGANIIDVEALHDMSGFGDCPSASLPRSSDDDEERQKEPNDVKDASSALHQGGDDS</sequence>
<dbReference type="GO" id="GO:0005524">
    <property type="term" value="F:ATP binding"/>
    <property type="evidence" value="ECO:0007669"/>
    <property type="project" value="UniProtKB-UniRule"/>
</dbReference>
<comment type="similarity">
    <text evidence="2 13">Belongs to the RecF family.</text>
</comment>
<dbReference type="Gene3D" id="1.20.1050.90">
    <property type="entry name" value="RecF/RecN/SMC, N-terminal domain"/>
    <property type="match status" value="1"/>
</dbReference>
<comment type="function">
    <text evidence="12 13">The RecF protein is involved in DNA metabolism; it is required for DNA replication and normal SOS inducibility. RecF binds preferentially to single-stranded, linear DNA. It also seems to bind ATP.</text>
</comment>
<protein>
    <recommendedName>
        <fullName evidence="3 13">DNA replication and repair protein RecF</fullName>
    </recommendedName>
</protein>
<keyword evidence="6 13" id="KW-0547">Nucleotide-binding</keyword>
<dbReference type="Gene3D" id="3.40.50.300">
    <property type="entry name" value="P-loop containing nucleotide triphosphate hydrolases"/>
    <property type="match status" value="1"/>
</dbReference>
<dbReference type="PANTHER" id="PTHR32182:SF0">
    <property type="entry name" value="DNA REPLICATION AND REPAIR PROTEIN RECF"/>
    <property type="match status" value="1"/>
</dbReference>
<evidence type="ECO:0000256" key="1">
    <source>
        <dbReference type="ARBA" id="ARBA00004496"/>
    </source>
</evidence>
<dbReference type="InterPro" id="IPR018078">
    <property type="entry name" value="DNA-binding_RecF_CS"/>
</dbReference>
<dbReference type="KEGG" id="bfk:QN062_06375"/>
<reference evidence="17" key="1">
    <citation type="submission" date="2023-07" db="EMBL/GenBank/DDBJ databases">
        <title>Bifidobacterium aquikefiriaerophilum sp. nov. and Bifidobacterium eccum sp. nov., isolated from water kefir.</title>
        <authorList>
            <person name="Breselge S."/>
            <person name="Bellassi P."/>
            <person name="Barcenilla C."/>
            <person name="Alvarez-Ordonez A."/>
            <person name="Morelli L."/>
            <person name="Cotter P.D."/>
        </authorList>
    </citation>
    <scope>NUCLEOTIDE SEQUENCE</scope>
    <source>
        <strain evidence="18">WK012_4_13</strain>
        <strain evidence="17">WK013_4_14</strain>
        <strain evidence="16">WK048_4_13</strain>
    </source>
</reference>
<evidence type="ECO:0000256" key="9">
    <source>
        <dbReference type="ARBA" id="ARBA00023125"/>
    </source>
</evidence>
<evidence type="ECO:0000256" key="2">
    <source>
        <dbReference type="ARBA" id="ARBA00008016"/>
    </source>
</evidence>
<keyword evidence="5 13" id="KW-0235">DNA replication</keyword>
<dbReference type="AlphaFoldDB" id="A0AB39UJ01"/>
<keyword evidence="4 13" id="KW-0963">Cytoplasm</keyword>
<dbReference type="Pfam" id="PF02463">
    <property type="entry name" value="SMC_N"/>
    <property type="match status" value="1"/>
</dbReference>
<keyword evidence="7 13" id="KW-0227">DNA damage</keyword>
<evidence type="ECO:0000313" key="18">
    <source>
        <dbReference type="EMBL" id="XDS50033.1"/>
    </source>
</evidence>
<dbReference type="EMBL" id="CP129682">
    <property type="protein sequence ID" value="XDS48806.1"/>
    <property type="molecule type" value="Genomic_DNA"/>
</dbReference>
<evidence type="ECO:0000313" key="17">
    <source>
        <dbReference type="EMBL" id="XDS48806.1"/>
    </source>
</evidence>
<evidence type="ECO:0000256" key="8">
    <source>
        <dbReference type="ARBA" id="ARBA00022840"/>
    </source>
</evidence>
<organism evidence="17">
    <name type="scientific">Bifidobacterium fermentum</name>
    <dbReference type="NCBI Taxonomy" id="3059035"/>
    <lineage>
        <taxon>Bacteria</taxon>
        <taxon>Bacillati</taxon>
        <taxon>Actinomycetota</taxon>
        <taxon>Actinomycetes</taxon>
        <taxon>Bifidobacteriales</taxon>
        <taxon>Bifidobacteriaceae</taxon>
        <taxon>Bifidobacterium</taxon>
    </lineage>
</organism>
<dbReference type="HAMAP" id="MF_00365">
    <property type="entry name" value="RecF"/>
    <property type="match status" value="1"/>
</dbReference>
<keyword evidence="9 13" id="KW-0238">DNA-binding</keyword>
<evidence type="ECO:0000256" key="7">
    <source>
        <dbReference type="ARBA" id="ARBA00022763"/>
    </source>
</evidence>
<dbReference type="GO" id="GO:0000731">
    <property type="term" value="P:DNA synthesis involved in DNA repair"/>
    <property type="evidence" value="ECO:0007669"/>
    <property type="project" value="TreeGrafter"/>
</dbReference>
<dbReference type="EMBL" id="CP129683">
    <property type="protein sequence ID" value="XDS50033.1"/>
    <property type="molecule type" value="Genomic_DNA"/>
</dbReference>
<evidence type="ECO:0000256" key="5">
    <source>
        <dbReference type="ARBA" id="ARBA00022705"/>
    </source>
</evidence>
<accession>A0AB39UJ01</accession>
<keyword evidence="8 13" id="KW-0067">ATP-binding</keyword>
<dbReference type="GO" id="GO:0003697">
    <property type="term" value="F:single-stranded DNA binding"/>
    <property type="evidence" value="ECO:0007669"/>
    <property type="project" value="UniProtKB-UniRule"/>
</dbReference>
<feature type="region of interest" description="Disordered" evidence="14">
    <location>
        <begin position="428"/>
        <end position="467"/>
    </location>
</feature>
<feature type="domain" description="RecF/RecN/SMC N-terminal" evidence="15">
    <location>
        <begin position="2"/>
        <end position="402"/>
    </location>
</feature>
<dbReference type="GO" id="GO:0005737">
    <property type="term" value="C:cytoplasm"/>
    <property type="evidence" value="ECO:0007669"/>
    <property type="project" value="UniProtKB-SubCell"/>
</dbReference>
<evidence type="ECO:0000256" key="11">
    <source>
        <dbReference type="ARBA" id="ARBA00023236"/>
    </source>
</evidence>
<evidence type="ECO:0000256" key="10">
    <source>
        <dbReference type="ARBA" id="ARBA00023204"/>
    </source>
</evidence>
<dbReference type="RefSeq" id="WP_369341005.1">
    <property type="nucleotide sequence ID" value="NZ_CP129675.1"/>
</dbReference>
<dbReference type="PROSITE" id="PS00617">
    <property type="entry name" value="RECF_1"/>
    <property type="match status" value="1"/>
</dbReference>
<dbReference type="GO" id="GO:0006260">
    <property type="term" value="P:DNA replication"/>
    <property type="evidence" value="ECO:0007669"/>
    <property type="project" value="UniProtKB-UniRule"/>
</dbReference>
<dbReference type="InterPro" id="IPR027417">
    <property type="entry name" value="P-loop_NTPase"/>
</dbReference>
<feature type="compositionally biased region" description="Basic and acidic residues" evidence="14">
    <location>
        <begin position="445"/>
        <end position="455"/>
    </location>
</feature>
<dbReference type="InterPro" id="IPR042174">
    <property type="entry name" value="RecF_2"/>
</dbReference>
<feature type="binding site" evidence="13">
    <location>
        <begin position="30"/>
        <end position="37"/>
    </location>
    <ligand>
        <name>ATP</name>
        <dbReference type="ChEBI" id="CHEBI:30616"/>
    </ligand>
</feature>
<evidence type="ECO:0000256" key="12">
    <source>
        <dbReference type="ARBA" id="ARBA00025401"/>
    </source>
</evidence>
<dbReference type="EMBL" id="CP129675">
    <property type="protein sequence ID" value="XDS46414.1"/>
    <property type="molecule type" value="Genomic_DNA"/>
</dbReference>
<proteinExistence type="inferred from homology"/>
<evidence type="ECO:0000256" key="13">
    <source>
        <dbReference type="HAMAP-Rule" id="MF_00365"/>
    </source>
</evidence>
<dbReference type="InterPro" id="IPR001238">
    <property type="entry name" value="DNA-binding_RecF"/>
</dbReference>
<comment type="subcellular location">
    <subcellularLocation>
        <location evidence="1 13">Cytoplasm</location>
    </subcellularLocation>
</comment>
<evidence type="ECO:0000256" key="3">
    <source>
        <dbReference type="ARBA" id="ARBA00020170"/>
    </source>
</evidence>
<gene>
    <name evidence="13" type="primary">recF</name>
    <name evidence="18" type="ORF">QN062_06375</name>
    <name evidence="17" type="ORF">QN216_00570</name>
    <name evidence="16" type="ORF">QN217_09875</name>
</gene>
<dbReference type="GO" id="GO:0006302">
    <property type="term" value="P:double-strand break repair"/>
    <property type="evidence" value="ECO:0007669"/>
    <property type="project" value="TreeGrafter"/>
</dbReference>
<dbReference type="GO" id="GO:0009432">
    <property type="term" value="P:SOS response"/>
    <property type="evidence" value="ECO:0007669"/>
    <property type="project" value="UniProtKB-UniRule"/>
</dbReference>
<dbReference type="SUPFAM" id="SSF52540">
    <property type="entry name" value="P-loop containing nucleoside triphosphate hydrolases"/>
    <property type="match status" value="1"/>
</dbReference>
<dbReference type="PANTHER" id="PTHR32182">
    <property type="entry name" value="DNA REPLICATION AND REPAIR PROTEIN RECF"/>
    <property type="match status" value="1"/>
</dbReference>
<evidence type="ECO:0000256" key="4">
    <source>
        <dbReference type="ARBA" id="ARBA00022490"/>
    </source>
</evidence>